<protein>
    <submittedName>
        <fullName evidence="1">Methyltransferase domain</fullName>
    </submittedName>
</protein>
<gene>
    <name evidence="1" type="ORF">PYK22_01079</name>
</gene>
<dbReference type="GO" id="GO:0032259">
    <property type="term" value="P:methylation"/>
    <property type="evidence" value="ECO:0007669"/>
    <property type="project" value="UniProtKB-KW"/>
</dbReference>
<evidence type="ECO:0000313" key="1">
    <source>
        <dbReference type="EMBL" id="CDM65081.1"/>
    </source>
</evidence>
<keyword evidence="2" id="KW-1185">Reference proteome</keyword>
<reference evidence="1 2" key="1">
    <citation type="submission" date="2013-12" db="EMBL/GenBank/DDBJ databases">
        <authorList>
            <person name="Stott M."/>
        </authorList>
    </citation>
    <scope>NUCLEOTIDE SEQUENCE [LARGE SCALE GENOMIC DNA]</scope>
    <source>
        <strain evidence="1 2">K22</strain>
    </source>
</reference>
<name>A0A0B6WVJ0_9BACT</name>
<dbReference type="Pfam" id="PF13489">
    <property type="entry name" value="Methyltransf_23"/>
    <property type="match status" value="1"/>
</dbReference>
<dbReference type="PANTHER" id="PTHR43861">
    <property type="entry name" value="TRANS-ACONITATE 2-METHYLTRANSFERASE-RELATED"/>
    <property type="match status" value="1"/>
</dbReference>
<proteinExistence type="predicted"/>
<dbReference type="Proteomes" id="UP000031518">
    <property type="component" value="Unassembled WGS sequence"/>
</dbReference>
<dbReference type="CDD" id="cd02440">
    <property type="entry name" value="AdoMet_MTases"/>
    <property type="match status" value="1"/>
</dbReference>
<reference evidence="1 2" key="2">
    <citation type="submission" date="2015-01" db="EMBL/GenBank/DDBJ databases">
        <title>Complete genome sequence of Pyrinomonas methylaliphatogenes type strain K22T.</title>
        <authorList>
            <person name="Lee K.C.Y."/>
            <person name="Power J.F."/>
            <person name="Dunfield P.F."/>
            <person name="Morgan X.C."/>
            <person name="Huttenhower C."/>
            <person name="Stott M.B."/>
        </authorList>
    </citation>
    <scope>NUCLEOTIDE SEQUENCE [LARGE SCALE GENOMIC DNA]</scope>
    <source>
        <strain evidence="1 2">K22</strain>
    </source>
</reference>
<dbReference type="InterPro" id="IPR029063">
    <property type="entry name" value="SAM-dependent_MTases_sf"/>
</dbReference>
<dbReference type="SUPFAM" id="SSF53335">
    <property type="entry name" value="S-adenosyl-L-methionine-dependent methyltransferases"/>
    <property type="match status" value="1"/>
</dbReference>
<evidence type="ECO:0000313" key="2">
    <source>
        <dbReference type="Proteomes" id="UP000031518"/>
    </source>
</evidence>
<dbReference type="GO" id="GO:0008168">
    <property type="term" value="F:methyltransferase activity"/>
    <property type="evidence" value="ECO:0007669"/>
    <property type="project" value="UniProtKB-KW"/>
</dbReference>
<dbReference type="EMBL" id="CBXV010000004">
    <property type="protein sequence ID" value="CDM65081.1"/>
    <property type="molecule type" value="Genomic_DNA"/>
</dbReference>
<accession>A0A0B6WVJ0</accession>
<dbReference type="STRING" id="454194.PYK22_01079"/>
<sequence>MHLRHFSHPIRSAKSLYRKVSMAVYRCLAERQFRNIRRGQRDRCWCGGELLPFKWHPSYGVCANCGCYVNRRPPLPEELKRLYSFNLYWLTRQRLKGHPTIEHRPENDLSDGRVAYWLGLIERYGPSVGRVVEVGCGHGVLLAELKARGYECVGVEPGEQTAEWTRQNMGIDVRAGFFPEVDLPKCDLFLAFDVIEHSPEPEAFMKGAAQLLNPGGVAIIQTPINRYDYQPPFGERFEAAFDDIEHLFLFTDKAMQELARRSRLQIVSMTERLWLHHEICVFGKL</sequence>
<dbReference type="Gene3D" id="3.40.50.150">
    <property type="entry name" value="Vaccinia Virus protein VP39"/>
    <property type="match status" value="1"/>
</dbReference>
<organism evidence="1 2">
    <name type="scientific">Pyrinomonas methylaliphatogenes</name>
    <dbReference type="NCBI Taxonomy" id="454194"/>
    <lineage>
        <taxon>Bacteria</taxon>
        <taxon>Pseudomonadati</taxon>
        <taxon>Acidobacteriota</taxon>
        <taxon>Blastocatellia</taxon>
        <taxon>Blastocatellales</taxon>
        <taxon>Pyrinomonadaceae</taxon>
        <taxon>Pyrinomonas</taxon>
    </lineage>
</organism>
<keyword evidence="1" id="KW-0489">Methyltransferase</keyword>
<dbReference type="AlphaFoldDB" id="A0A0B6WVJ0"/>
<keyword evidence="1" id="KW-0808">Transferase</keyword>